<gene>
    <name evidence="2" type="ORF">UT77_C0001G0151</name>
</gene>
<dbReference type="SUPFAM" id="SSF53756">
    <property type="entry name" value="UDP-Glycosyltransferase/glycogen phosphorylase"/>
    <property type="match status" value="1"/>
</dbReference>
<dbReference type="Pfam" id="PF00534">
    <property type="entry name" value="Glycos_transf_1"/>
    <property type="match status" value="1"/>
</dbReference>
<dbReference type="InterPro" id="IPR038013">
    <property type="entry name" value="ALG11"/>
</dbReference>
<comment type="caution">
    <text evidence="2">The sequence shown here is derived from an EMBL/GenBank/DDBJ whole genome shotgun (WGS) entry which is preliminary data.</text>
</comment>
<protein>
    <submittedName>
        <fullName evidence="2">Glycosyl transferase group 1</fullName>
    </submittedName>
</protein>
<evidence type="ECO:0000313" key="2">
    <source>
        <dbReference type="EMBL" id="KKR42700.1"/>
    </source>
</evidence>
<keyword evidence="2" id="KW-0808">Transferase</keyword>
<dbReference type="Proteomes" id="UP000034881">
    <property type="component" value="Unassembled WGS sequence"/>
</dbReference>
<organism evidence="2 3">
    <name type="scientific">Candidatus Daviesbacteria bacterium GW2011_GWC2_40_12</name>
    <dbReference type="NCBI Taxonomy" id="1618431"/>
    <lineage>
        <taxon>Bacteria</taxon>
        <taxon>Candidatus Daviesiibacteriota</taxon>
    </lineage>
</organism>
<feature type="domain" description="Glycosyl transferase family 1" evidence="1">
    <location>
        <begin position="311"/>
        <end position="483"/>
    </location>
</feature>
<evidence type="ECO:0000313" key="3">
    <source>
        <dbReference type="Proteomes" id="UP000034881"/>
    </source>
</evidence>
<dbReference type="EMBL" id="LBYB01000001">
    <property type="protein sequence ID" value="KKR42700.1"/>
    <property type="molecule type" value="Genomic_DNA"/>
</dbReference>
<dbReference type="PANTHER" id="PTHR45919:SF1">
    <property type="entry name" value="GDP-MAN:MAN(3)GLCNAC(2)-PP-DOL ALPHA-1,2-MANNOSYLTRANSFERASE"/>
    <property type="match status" value="1"/>
</dbReference>
<accession>A0A0G0T6E9</accession>
<dbReference type="InterPro" id="IPR001296">
    <property type="entry name" value="Glyco_trans_1"/>
</dbReference>
<reference evidence="2 3" key="1">
    <citation type="journal article" date="2015" name="Nature">
        <title>rRNA introns, odd ribosomes, and small enigmatic genomes across a large radiation of phyla.</title>
        <authorList>
            <person name="Brown C.T."/>
            <person name="Hug L.A."/>
            <person name="Thomas B.C."/>
            <person name="Sharon I."/>
            <person name="Castelle C.J."/>
            <person name="Singh A."/>
            <person name="Wilkins M.J."/>
            <person name="Williams K.H."/>
            <person name="Banfield J.F."/>
        </authorList>
    </citation>
    <scope>NUCLEOTIDE SEQUENCE [LARGE SCALE GENOMIC DNA]</scope>
</reference>
<dbReference type="Gene3D" id="3.40.50.2000">
    <property type="entry name" value="Glycogen Phosphorylase B"/>
    <property type="match status" value="1"/>
</dbReference>
<proteinExistence type="predicted"/>
<dbReference type="GO" id="GO:0004377">
    <property type="term" value="F:GDP-Man:Man(3)GlcNAc(2)-PP-Dol alpha-1,2-mannosyltransferase activity"/>
    <property type="evidence" value="ECO:0007669"/>
    <property type="project" value="InterPro"/>
</dbReference>
<dbReference type="GO" id="GO:0006487">
    <property type="term" value="P:protein N-linked glycosylation"/>
    <property type="evidence" value="ECO:0007669"/>
    <property type="project" value="TreeGrafter"/>
</dbReference>
<dbReference type="AlphaFoldDB" id="A0A0G0T6E9"/>
<name>A0A0G0T6E9_9BACT</name>
<dbReference type="GO" id="GO:0016020">
    <property type="term" value="C:membrane"/>
    <property type="evidence" value="ECO:0007669"/>
    <property type="project" value="TreeGrafter"/>
</dbReference>
<sequence>MKKAGVYDRWLYVLGGGEQVAFAYAEALRDLGYQTDLITHRKVDIEAAKAKMDLNLKGINLKYIPNMVDSQLGQHTEQYDIFVSNSYLDYIPNRSKYGILSVFFPSRINISLYEYLKRAHIVPSLKNFFIYPSRFEGFRYDECVKGTIYKWLDKESVITFNKHIGRFKIELFFDYLFFSCIDGITFLLNGSPIKPKGRTLNIFENTAVYSFEIPKKTKGFNLTIKLPEGNTCAVAVIGILIPNYRYFLYNLFKTFFPRLEMRLHGGPSMTRFSDIETYNKVITISEFSRYWVKRYWGLSSEVLYPPASINKFQPSKNKKNIIVNIGRFFVTGHCKKQLDMVRVFKKLADKGFSDWELHFIGSVAEGEAHQRYFRTVQEESQGYPVFFHINIPFNQLKEILSVAKIYWHATGLDEDSNRTPIRMEHFGITTVEAMASGCVPVVINKGGQSEIVTEDSGFLWNSRDELLEFTIKLIKNSSLLRKKSQGALERSKFFSKENFKGELQKYLPKD</sequence>
<dbReference type="PANTHER" id="PTHR45919">
    <property type="entry name" value="GDP-MAN:MAN(3)GLCNAC(2)-PP-DOL ALPHA-1,2-MANNOSYLTRANSFERASE"/>
    <property type="match status" value="1"/>
</dbReference>
<evidence type="ECO:0000259" key="1">
    <source>
        <dbReference type="Pfam" id="PF00534"/>
    </source>
</evidence>